<dbReference type="EMBL" id="JAACJM010000066">
    <property type="protein sequence ID" value="KAF5352302.1"/>
    <property type="molecule type" value="Genomic_DNA"/>
</dbReference>
<feature type="compositionally biased region" description="Polar residues" evidence="4">
    <location>
        <begin position="67"/>
        <end position="79"/>
    </location>
</feature>
<evidence type="ECO:0000256" key="1">
    <source>
        <dbReference type="ARBA" id="ARBA00022737"/>
    </source>
</evidence>
<feature type="region of interest" description="Disordered" evidence="4">
    <location>
        <begin position="19"/>
        <end position="53"/>
    </location>
</feature>
<evidence type="ECO:0000256" key="2">
    <source>
        <dbReference type="ARBA" id="ARBA00023043"/>
    </source>
</evidence>
<dbReference type="OrthoDB" id="3219854at2759"/>
<feature type="domain" description="DUF6535" evidence="6">
    <location>
        <begin position="279"/>
        <end position="457"/>
    </location>
</feature>
<feature type="repeat" description="ANK" evidence="3">
    <location>
        <begin position="800"/>
        <end position="827"/>
    </location>
</feature>
<dbReference type="PANTHER" id="PTHR24171:SF9">
    <property type="entry name" value="ANKYRIN REPEAT DOMAIN-CONTAINING PROTEIN 39"/>
    <property type="match status" value="1"/>
</dbReference>
<keyword evidence="1" id="KW-0677">Repeat</keyword>
<sequence>MDVPVTTLVGPPLLRQPAVSFKHTRKASDRVTQDQDTAASSAVGEPSGSATIGSGLQLLKETSSFLPTSSASHTSSNVENLGPSDATPAGHDDVVFEDHNQENKSAGRVFWDPADIHDKGSDISTPNASRLTATVTRRPENSDPVAQAQAQDQDQEVPQSSQHHSFIHPFSTDDKFVILVVRKDEGPRYYIPEFTNTADDPYYPSPSAPLQDDATPANRSTRYSTQQPAELEKKPEVPHRVLGIPQHQSAYSGNRNYDYTQKYPPDELGKEASENARVWKVYLDEAEAFDDEMLRGFRDTLDSLLVFAALFSAVVTTFVVSTAESLQPDYAQITARLMFEQNQLLRAAGNITAINLVQSPSVDLDNADASVTDLWVNALFFASLSLALATALLSVLVKQWLQAYASLPNGNAMERTKIRQFRYEGFLNWRVTEIIGALPLVLHTSLALFMVGLSLYVSELNRSLCWAVVVVTAISFLMYFGSIVIPAVTIQCPYRIPILFVPVQNFVWLIEVAIYYGRKLVPCFRTRDLQRPSFTQNSVRDAELLYLTPQANWLARKPFPSYARHHSILADSLKWLQSLESNSSIQQVVAQALHGIFQMKLPEDMKILRNLTLRCYANTLDLRSIANLTWDALLHMDHGAGDWDWEWPLLCILWKEAAEDSFPRMETRYSLYDAAYAGYLHIVKVLVRTGADINLLGGRYGTALNAAAMRGHLEIVKYLIEAGADMNRHGSAFYAAARYGHLEIIGYLTEKGADVNAPGDGYAGSALRVAAREGHLQVVKYLVEHGAEVNAREESYGPVLHVAALCGYLEMVRYLIAMGADVDAQGGEYGTALKAAALEGHLDVVRCLVGNGADVNAPGGAYGSALHVAAKCGHLEVVLYLLDRGAIKF</sequence>
<evidence type="ECO:0000313" key="7">
    <source>
        <dbReference type="EMBL" id="KAF5352302.1"/>
    </source>
</evidence>
<feature type="transmembrane region" description="Helical" evidence="5">
    <location>
        <begin position="464"/>
        <end position="488"/>
    </location>
</feature>
<feature type="transmembrane region" description="Helical" evidence="5">
    <location>
        <begin position="434"/>
        <end position="457"/>
    </location>
</feature>
<feature type="transmembrane region" description="Helical" evidence="5">
    <location>
        <begin position="304"/>
        <end position="323"/>
    </location>
</feature>
<feature type="region of interest" description="Disordered" evidence="4">
    <location>
        <begin position="193"/>
        <end position="234"/>
    </location>
</feature>
<protein>
    <recommendedName>
        <fullName evidence="6">DUF6535 domain-containing protein</fullName>
    </recommendedName>
</protein>
<feature type="region of interest" description="Disordered" evidence="4">
    <location>
        <begin position="67"/>
        <end position="93"/>
    </location>
</feature>
<gene>
    <name evidence="7" type="ORF">D9758_011922</name>
</gene>
<keyword evidence="5" id="KW-0472">Membrane</keyword>
<proteinExistence type="predicted"/>
<organism evidence="7 8">
    <name type="scientific">Tetrapyrgos nigripes</name>
    <dbReference type="NCBI Taxonomy" id="182062"/>
    <lineage>
        <taxon>Eukaryota</taxon>
        <taxon>Fungi</taxon>
        <taxon>Dikarya</taxon>
        <taxon>Basidiomycota</taxon>
        <taxon>Agaricomycotina</taxon>
        <taxon>Agaricomycetes</taxon>
        <taxon>Agaricomycetidae</taxon>
        <taxon>Agaricales</taxon>
        <taxon>Marasmiineae</taxon>
        <taxon>Marasmiaceae</taxon>
        <taxon>Tetrapyrgos</taxon>
    </lineage>
</organism>
<dbReference type="PANTHER" id="PTHR24171">
    <property type="entry name" value="ANKYRIN REPEAT DOMAIN-CONTAINING PROTEIN 39-RELATED"/>
    <property type="match status" value="1"/>
</dbReference>
<evidence type="ECO:0000256" key="5">
    <source>
        <dbReference type="SAM" id="Phobius"/>
    </source>
</evidence>
<name>A0A8H5FXF2_9AGAR</name>
<feature type="repeat" description="ANK" evidence="3">
    <location>
        <begin position="666"/>
        <end position="698"/>
    </location>
</feature>
<dbReference type="SUPFAM" id="SSF48403">
    <property type="entry name" value="Ankyrin repeat"/>
    <property type="match status" value="1"/>
</dbReference>
<feature type="region of interest" description="Disordered" evidence="4">
    <location>
        <begin position="105"/>
        <end position="168"/>
    </location>
</feature>
<evidence type="ECO:0000256" key="4">
    <source>
        <dbReference type="SAM" id="MobiDB-lite"/>
    </source>
</evidence>
<feature type="repeat" description="ANK" evidence="3">
    <location>
        <begin position="699"/>
        <end position="731"/>
    </location>
</feature>
<dbReference type="PROSITE" id="PS50088">
    <property type="entry name" value="ANK_REPEAT"/>
    <property type="match status" value="7"/>
</dbReference>
<dbReference type="InterPro" id="IPR045338">
    <property type="entry name" value="DUF6535"/>
</dbReference>
<feature type="compositionally biased region" description="Polar residues" evidence="4">
    <location>
        <begin position="217"/>
        <end position="228"/>
    </location>
</feature>
<reference evidence="7 8" key="1">
    <citation type="journal article" date="2020" name="ISME J.">
        <title>Uncovering the hidden diversity of litter-decomposition mechanisms in mushroom-forming fungi.</title>
        <authorList>
            <person name="Floudas D."/>
            <person name="Bentzer J."/>
            <person name="Ahren D."/>
            <person name="Johansson T."/>
            <person name="Persson P."/>
            <person name="Tunlid A."/>
        </authorList>
    </citation>
    <scope>NUCLEOTIDE SEQUENCE [LARGE SCALE GENOMIC DNA]</scope>
    <source>
        <strain evidence="7 8">CBS 291.85</strain>
    </source>
</reference>
<dbReference type="InterPro" id="IPR002110">
    <property type="entry name" value="Ankyrin_rpt"/>
</dbReference>
<feature type="repeat" description="ANK" evidence="3">
    <location>
        <begin position="762"/>
        <end position="794"/>
    </location>
</feature>
<feature type="compositionally biased region" description="Polar residues" evidence="4">
    <location>
        <begin position="122"/>
        <end position="135"/>
    </location>
</feature>
<dbReference type="PROSITE" id="PS50297">
    <property type="entry name" value="ANK_REP_REGION"/>
    <property type="match status" value="7"/>
</dbReference>
<keyword evidence="8" id="KW-1185">Reference proteome</keyword>
<accession>A0A8H5FXF2</accession>
<evidence type="ECO:0000313" key="8">
    <source>
        <dbReference type="Proteomes" id="UP000559256"/>
    </source>
</evidence>
<dbReference type="AlphaFoldDB" id="A0A8H5FXF2"/>
<feature type="repeat" description="ANK" evidence="3">
    <location>
        <begin position="828"/>
        <end position="860"/>
    </location>
</feature>
<dbReference type="Pfam" id="PF12796">
    <property type="entry name" value="Ank_2"/>
    <property type="match status" value="2"/>
</dbReference>
<dbReference type="Gene3D" id="1.25.40.20">
    <property type="entry name" value="Ankyrin repeat-containing domain"/>
    <property type="match status" value="2"/>
</dbReference>
<comment type="caution">
    <text evidence="7">The sequence shown here is derived from an EMBL/GenBank/DDBJ whole genome shotgun (WGS) entry which is preliminary data.</text>
</comment>
<evidence type="ECO:0000259" key="6">
    <source>
        <dbReference type="Pfam" id="PF20153"/>
    </source>
</evidence>
<dbReference type="SMART" id="SM00248">
    <property type="entry name" value="ANK"/>
    <property type="match status" value="7"/>
</dbReference>
<keyword evidence="2 3" id="KW-0040">ANK repeat</keyword>
<dbReference type="Proteomes" id="UP000559256">
    <property type="component" value="Unassembled WGS sequence"/>
</dbReference>
<feature type="transmembrane region" description="Helical" evidence="5">
    <location>
        <begin position="374"/>
        <end position="397"/>
    </location>
</feature>
<dbReference type="Pfam" id="PF20153">
    <property type="entry name" value="DUF6535"/>
    <property type="match status" value="1"/>
</dbReference>
<keyword evidence="5" id="KW-0812">Transmembrane</keyword>
<keyword evidence="5" id="KW-1133">Transmembrane helix</keyword>
<dbReference type="Pfam" id="PF00023">
    <property type="entry name" value="Ank"/>
    <property type="match status" value="1"/>
</dbReference>
<evidence type="ECO:0000256" key="3">
    <source>
        <dbReference type="PROSITE-ProRule" id="PRU00023"/>
    </source>
</evidence>
<dbReference type="PRINTS" id="PR01415">
    <property type="entry name" value="ANKYRIN"/>
</dbReference>
<feature type="repeat" description="ANK" evidence="3">
    <location>
        <begin position="728"/>
        <end position="760"/>
    </location>
</feature>
<dbReference type="InterPro" id="IPR036770">
    <property type="entry name" value="Ankyrin_rpt-contain_sf"/>
</dbReference>
<feature type="repeat" description="ANK" evidence="3">
    <location>
        <begin position="861"/>
        <end position="886"/>
    </location>
</feature>